<protein>
    <submittedName>
        <fullName evidence="1">Uncharacterized protein</fullName>
    </submittedName>
</protein>
<sequence length="178" mass="19937">MAFLLGDGVINLTPAEAKTRKIPFRSLDQKQVSALDFLSDAIVPGAKSAGLSHFIDHQLSAPYEDNLLILRYLRVNPPFKNFYASALKAFERSARLKYNKSPLDLSEAEISEFISIMMQKNPASWSTAEQEAPPAPFFYFVLRSDAIDVTYGTMSSFNSMDIPYMAHIEPSHPWEAPS</sequence>
<dbReference type="AlphaFoldDB" id="A0A3B1B9X2"/>
<name>A0A3B1B9X2_9ZZZZ</name>
<evidence type="ECO:0000313" key="1">
    <source>
        <dbReference type="EMBL" id="VAX07120.1"/>
    </source>
</evidence>
<organism evidence="1">
    <name type="scientific">hydrothermal vent metagenome</name>
    <dbReference type="NCBI Taxonomy" id="652676"/>
    <lineage>
        <taxon>unclassified sequences</taxon>
        <taxon>metagenomes</taxon>
        <taxon>ecological metagenomes</taxon>
    </lineage>
</organism>
<dbReference type="EMBL" id="UOFW01000195">
    <property type="protein sequence ID" value="VAX07120.1"/>
    <property type="molecule type" value="Genomic_DNA"/>
</dbReference>
<accession>A0A3B1B9X2</accession>
<dbReference type="InterPro" id="IPR027056">
    <property type="entry name" value="Gluconate_2DH_su3"/>
</dbReference>
<proteinExistence type="predicted"/>
<gene>
    <name evidence="1" type="ORF">MNBD_ALPHA03-2047</name>
</gene>
<reference evidence="1" key="1">
    <citation type="submission" date="2018-06" db="EMBL/GenBank/DDBJ databases">
        <authorList>
            <person name="Zhirakovskaya E."/>
        </authorList>
    </citation>
    <scope>NUCLEOTIDE SEQUENCE</scope>
</reference>
<dbReference type="Pfam" id="PF13618">
    <property type="entry name" value="Gluconate_2-dh3"/>
    <property type="match status" value="1"/>
</dbReference>